<dbReference type="EMBL" id="CP002207">
    <property type="protein sequence ID" value="ADP34184.1"/>
    <property type="molecule type" value="Genomic_DNA"/>
</dbReference>
<proteinExistence type="predicted"/>
<dbReference type="Pfam" id="PF00092">
    <property type="entry name" value="VWA"/>
    <property type="match status" value="1"/>
</dbReference>
<evidence type="ECO:0000313" key="3">
    <source>
        <dbReference type="EMBL" id="ADP34184.1"/>
    </source>
</evidence>
<dbReference type="SUPFAM" id="SSF53300">
    <property type="entry name" value="vWA-like"/>
    <property type="match status" value="1"/>
</dbReference>
<dbReference type="PROSITE" id="PS50234">
    <property type="entry name" value="VWFA"/>
    <property type="match status" value="1"/>
</dbReference>
<sequence length="227" mass="24536">MKKRFSLLMMVGLVLSVASPAFAAEQKVPAAKPDTNVAVLLDASGSMAKRIDGVSKFNLAKKEIFQFAKSLPTDSQVKMSVFGSEGNNKNSGKVQSCEAIRNVYGFQGFDEQSFRNSLNTIGPTGWTPIAKALNEAKSSFDQLDKKGENVVYLLTDGEETCGGNPIKTAKELHKHNITVNVIGFDFKEGYKGQLNAIAKVGGGEYFPASSQSDIKQIFKAESIKLAK</sequence>
<reference evidence="3 4" key="1">
    <citation type="journal article" date="2011" name="Front. Microbiol.">
        <title>Genomic signatures of strain selection and enhancement in Bacillus atrophaeus var. globigii, a historical biowarfare simulant.</title>
        <authorList>
            <person name="Gibbons H.S."/>
            <person name="Broomall S.M."/>
            <person name="McNew L.A."/>
            <person name="Daligault H."/>
            <person name="Chapman C."/>
            <person name="Bruce D."/>
            <person name="Karavis M."/>
            <person name="Krepps M."/>
            <person name="McGregor P.A."/>
            <person name="Hong C."/>
            <person name="Park K.H."/>
            <person name="Akmal A."/>
            <person name="Feldman A."/>
            <person name="Lin J.S."/>
            <person name="Chang W.E."/>
            <person name="Higgs B.W."/>
            <person name="Demirev P."/>
            <person name="Lindquist J."/>
            <person name="Liem A."/>
            <person name="Fochler E."/>
            <person name="Read T.D."/>
            <person name="Tapia R."/>
            <person name="Johnson S."/>
            <person name="Bishop-Lilly K.A."/>
            <person name="Detter C."/>
            <person name="Han C."/>
            <person name="Sozhamannan S."/>
            <person name="Rosenzweig C.N."/>
            <person name="Skowronski E.W."/>
        </authorList>
    </citation>
    <scope>NUCLEOTIDE SEQUENCE [LARGE SCALE GENOMIC DNA]</scope>
    <source>
        <strain evidence="3 4">1942</strain>
    </source>
</reference>
<accession>A0ABM5M1V5</accession>
<dbReference type="SMART" id="SM00327">
    <property type="entry name" value="VWA"/>
    <property type="match status" value="1"/>
</dbReference>
<dbReference type="RefSeq" id="WP_003326566.1">
    <property type="nucleotide sequence ID" value="NC_014639.1"/>
</dbReference>
<dbReference type="InterPro" id="IPR036465">
    <property type="entry name" value="vWFA_dom_sf"/>
</dbReference>
<dbReference type="Gene3D" id="3.40.50.410">
    <property type="entry name" value="von Willebrand factor, type A domain"/>
    <property type="match status" value="1"/>
</dbReference>
<name>A0ABM5M1V5_BACA1</name>
<evidence type="ECO:0000259" key="2">
    <source>
        <dbReference type="PROSITE" id="PS50234"/>
    </source>
</evidence>
<feature type="chain" id="PRO_5047276321" description="VWFA domain-containing protein" evidence="1">
    <location>
        <begin position="24"/>
        <end position="227"/>
    </location>
</feature>
<organism evidence="3 4">
    <name type="scientific">Bacillus atrophaeus (strain 1942)</name>
    <dbReference type="NCBI Taxonomy" id="720555"/>
    <lineage>
        <taxon>Bacteria</taxon>
        <taxon>Bacillati</taxon>
        <taxon>Bacillota</taxon>
        <taxon>Bacilli</taxon>
        <taxon>Bacillales</taxon>
        <taxon>Bacillaceae</taxon>
        <taxon>Bacillus</taxon>
    </lineage>
</organism>
<feature type="domain" description="VWFA" evidence="2">
    <location>
        <begin position="36"/>
        <end position="223"/>
    </location>
</feature>
<protein>
    <recommendedName>
        <fullName evidence="2">VWFA domain-containing protein</fullName>
    </recommendedName>
</protein>
<gene>
    <name evidence="3" type="ordered locus">BATR1942_16325</name>
</gene>
<evidence type="ECO:0000313" key="4">
    <source>
        <dbReference type="Proteomes" id="UP000006867"/>
    </source>
</evidence>
<keyword evidence="4" id="KW-1185">Reference proteome</keyword>
<dbReference type="Proteomes" id="UP000006867">
    <property type="component" value="Chromosome"/>
</dbReference>
<dbReference type="InterPro" id="IPR002035">
    <property type="entry name" value="VWF_A"/>
</dbReference>
<keyword evidence="1" id="KW-0732">Signal</keyword>
<feature type="signal peptide" evidence="1">
    <location>
        <begin position="1"/>
        <end position="23"/>
    </location>
</feature>
<evidence type="ECO:0000256" key="1">
    <source>
        <dbReference type="SAM" id="SignalP"/>
    </source>
</evidence>
<dbReference type="CDD" id="cd01456">
    <property type="entry name" value="vWA_ywmD_type"/>
    <property type="match status" value="1"/>
</dbReference>
<dbReference type="GeneID" id="92914600"/>